<dbReference type="PANTHER" id="PTHR11573:SF30">
    <property type="entry name" value="RIBONUCLEOSIDE-DIPHOSPHATE REDUCTASE 2 SUBUNIT ALPHA"/>
    <property type="match status" value="1"/>
</dbReference>
<keyword evidence="4" id="KW-0547">Nucleotide-binding</keyword>
<reference evidence="12" key="1">
    <citation type="submission" date="2023-03" db="EMBL/GenBank/DDBJ databases">
        <title>Bacterial isolates from washroom surfaces on a university campus.</title>
        <authorList>
            <person name="Holman D.B."/>
            <person name="Gzyl K.E."/>
            <person name="Taheri A.E."/>
        </authorList>
    </citation>
    <scope>NUCLEOTIDE SEQUENCE</scope>
    <source>
        <strain evidence="12">RD03</strain>
    </source>
</reference>
<evidence type="ECO:0000259" key="11">
    <source>
        <dbReference type="PROSITE" id="PS00089"/>
    </source>
</evidence>
<feature type="domain" description="Ribonucleotide reductase large subunit" evidence="11">
    <location>
        <begin position="565"/>
        <end position="587"/>
    </location>
</feature>
<dbReference type="Gene3D" id="3.20.70.20">
    <property type="match status" value="1"/>
</dbReference>
<dbReference type="Gene3D" id="1.10.1650.20">
    <property type="match status" value="1"/>
</dbReference>
<dbReference type="GO" id="GO:0005524">
    <property type="term" value="F:ATP binding"/>
    <property type="evidence" value="ECO:0007669"/>
    <property type="project" value="UniProtKB-KW"/>
</dbReference>
<evidence type="ECO:0000256" key="7">
    <source>
        <dbReference type="ARBA" id="ARBA00023116"/>
    </source>
</evidence>
<keyword evidence="3" id="KW-0021">Allosteric enzyme</keyword>
<organism evidence="12 13">
    <name type="scientific">Heyndrickxia oleronia</name>
    <dbReference type="NCBI Taxonomy" id="38875"/>
    <lineage>
        <taxon>Bacteria</taxon>
        <taxon>Bacillati</taxon>
        <taxon>Bacillota</taxon>
        <taxon>Bacilli</taxon>
        <taxon>Bacillales</taxon>
        <taxon>Bacillaceae</taxon>
        <taxon>Heyndrickxia</taxon>
    </lineage>
</organism>
<accession>A0AAW6SZ37</accession>
<dbReference type="EC" id="1.17.4.1" evidence="2 10"/>
<keyword evidence="5" id="KW-0067">ATP-binding</keyword>
<evidence type="ECO:0000256" key="4">
    <source>
        <dbReference type="ARBA" id="ARBA00022741"/>
    </source>
</evidence>
<comment type="caution">
    <text evidence="12">The sequence shown here is derived from an EMBL/GenBank/DDBJ whole genome shotgun (WGS) entry which is preliminary data.</text>
</comment>
<dbReference type="CDD" id="cd01679">
    <property type="entry name" value="RNR_I"/>
    <property type="match status" value="1"/>
</dbReference>
<evidence type="ECO:0000256" key="6">
    <source>
        <dbReference type="ARBA" id="ARBA00023002"/>
    </source>
</evidence>
<gene>
    <name evidence="12" type="primary">nrdE</name>
    <name evidence="12" type="ORF">P5X88_13490</name>
</gene>
<dbReference type="FunFam" id="1.10.1650.20:FF:000002">
    <property type="entry name" value="Ribonucleoside-diphosphate reductase"/>
    <property type="match status" value="1"/>
</dbReference>
<keyword evidence="6 10" id="KW-0560">Oxidoreductase</keyword>
<evidence type="ECO:0000256" key="8">
    <source>
        <dbReference type="ARBA" id="ARBA00023157"/>
    </source>
</evidence>
<keyword evidence="8" id="KW-1015">Disulfide bond</keyword>
<dbReference type="RefSeq" id="WP_058004632.1">
    <property type="nucleotide sequence ID" value="NZ_JAMATW010000008.1"/>
</dbReference>
<dbReference type="NCBIfam" id="TIGR02506">
    <property type="entry name" value="NrdE_NrdA"/>
    <property type="match status" value="1"/>
</dbReference>
<dbReference type="PRINTS" id="PR01183">
    <property type="entry name" value="RIBORDTASEM1"/>
</dbReference>
<evidence type="ECO:0000256" key="3">
    <source>
        <dbReference type="ARBA" id="ARBA00022533"/>
    </source>
</evidence>
<evidence type="ECO:0000256" key="2">
    <source>
        <dbReference type="ARBA" id="ARBA00012274"/>
    </source>
</evidence>
<dbReference type="GO" id="GO:0005971">
    <property type="term" value="C:ribonucleoside-diphosphate reductase complex"/>
    <property type="evidence" value="ECO:0007669"/>
    <property type="project" value="TreeGrafter"/>
</dbReference>
<dbReference type="InterPro" id="IPR013346">
    <property type="entry name" value="NrdE_NrdA_C"/>
</dbReference>
<dbReference type="InterPro" id="IPR039718">
    <property type="entry name" value="Rrm1"/>
</dbReference>
<keyword evidence="7 10" id="KW-0215">Deoxyribonucleotide synthesis</keyword>
<dbReference type="PANTHER" id="PTHR11573">
    <property type="entry name" value="RIBONUCLEOSIDE-DIPHOSPHATE REDUCTASE LARGE CHAIN"/>
    <property type="match status" value="1"/>
</dbReference>
<evidence type="ECO:0000256" key="5">
    <source>
        <dbReference type="ARBA" id="ARBA00022840"/>
    </source>
</evidence>
<dbReference type="InterPro" id="IPR013554">
    <property type="entry name" value="RNR_N"/>
</dbReference>
<dbReference type="GO" id="GO:0009263">
    <property type="term" value="P:deoxyribonucleotide biosynthetic process"/>
    <property type="evidence" value="ECO:0007669"/>
    <property type="project" value="UniProtKB-KW"/>
</dbReference>
<proteinExistence type="inferred from homology"/>
<dbReference type="Pfam" id="PF00317">
    <property type="entry name" value="Ribonuc_red_lgN"/>
    <property type="match status" value="1"/>
</dbReference>
<dbReference type="InterPro" id="IPR026459">
    <property type="entry name" value="RNR_1b_NrdE"/>
</dbReference>
<protein>
    <recommendedName>
        <fullName evidence="2 10">Ribonucleoside-diphosphate reductase</fullName>
        <ecNumber evidence="2 10">1.17.4.1</ecNumber>
    </recommendedName>
</protein>
<evidence type="ECO:0000256" key="1">
    <source>
        <dbReference type="ARBA" id="ARBA00010406"/>
    </source>
</evidence>
<dbReference type="EMBL" id="JAROYP010000007">
    <property type="protein sequence ID" value="MDH5161956.1"/>
    <property type="molecule type" value="Genomic_DNA"/>
</dbReference>
<dbReference type="Proteomes" id="UP001159179">
    <property type="component" value="Unassembled WGS sequence"/>
</dbReference>
<dbReference type="PROSITE" id="PS00089">
    <property type="entry name" value="RIBORED_LARGE"/>
    <property type="match status" value="1"/>
</dbReference>
<evidence type="ECO:0000313" key="12">
    <source>
        <dbReference type="EMBL" id="MDH5161956.1"/>
    </source>
</evidence>
<evidence type="ECO:0000256" key="9">
    <source>
        <dbReference type="ARBA" id="ARBA00047754"/>
    </source>
</evidence>
<dbReference type="NCBIfam" id="TIGR04170">
    <property type="entry name" value="RNR_1b_NrdE"/>
    <property type="match status" value="1"/>
</dbReference>
<dbReference type="InterPro" id="IPR008926">
    <property type="entry name" value="RNR_R1-su_N"/>
</dbReference>
<dbReference type="InterPro" id="IPR013509">
    <property type="entry name" value="RNR_lsu_N"/>
</dbReference>
<evidence type="ECO:0000313" key="13">
    <source>
        <dbReference type="Proteomes" id="UP001159179"/>
    </source>
</evidence>
<comment type="similarity">
    <text evidence="1 10">Belongs to the ribonucleoside diphosphate reductase large chain family.</text>
</comment>
<dbReference type="InterPro" id="IPR000788">
    <property type="entry name" value="RNR_lg_C"/>
</dbReference>
<name>A0AAW6SZ37_9BACI</name>
<comment type="catalytic activity">
    <reaction evidence="9 10">
        <text>a 2'-deoxyribonucleoside 5'-diphosphate + [thioredoxin]-disulfide + H2O = a ribonucleoside 5'-diphosphate + [thioredoxin]-dithiol</text>
        <dbReference type="Rhea" id="RHEA:23252"/>
        <dbReference type="Rhea" id="RHEA-COMP:10698"/>
        <dbReference type="Rhea" id="RHEA-COMP:10700"/>
        <dbReference type="ChEBI" id="CHEBI:15377"/>
        <dbReference type="ChEBI" id="CHEBI:29950"/>
        <dbReference type="ChEBI" id="CHEBI:50058"/>
        <dbReference type="ChEBI" id="CHEBI:57930"/>
        <dbReference type="ChEBI" id="CHEBI:73316"/>
        <dbReference type="EC" id="1.17.4.1"/>
    </reaction>
</comment>
<dbReference type="Pfam" id="PF02867">
    <property type="entry name" value="Ribonuc_red_lgC"/>
    <property type="match status" value="1"/>
</dbReference>
<sequence length="730" mass="83983">MNLESPALSKKVKEDTFFTLNNLLNIPKDGRIQLDKDKEAVKAYFLEYVNPNTVFFYTLDEKLDYLVENEYIKEDFLTKYTRDFVKKLFKKIYNKKFRFRTFMGAYKFYSQYAMKTNDGKRFLERYEDRLAFNALALADGNEQLALDFADELIHQRYQPATPTFLNIGKKRAGEMVSCFLLTVSDDMNSIGRSINSALQLSKLGGGVGISLSNIRANNDPIRGVYGLADGVVPVMKLFEDAFSYANQGGARDGAGVVYLNVFHPDIVDFLSVRKENADEKVRIKTLSLGLIVPDKFYELIKNNDYMYLFSPHDVEKVYGKPFAYIDITKEYDKMVENPNIRKSKIKARDLETEISNLQNESGYPYIINIDTVNRANPIDGKVIMSNLCTEIFQVQRDSMINNDQTYEILGNDVSCNLGSTNVVNLMSSPDFGKSVRTMLRALTYVTDNSRIDVVPPVKNGNDMYHSVGLGAMNLHGYLAKSKIHYGSPEALEFTDIYFMLLNYWTLVESNNISKETGQVFSEFEKSKYATGEYFNKYLEEPEFEFKHEKVKDLFKDIFIPRHKDWLQLKESVMEHGLYNAYRLAVAPTGSISYVNEATASIHPITQRIEERTEGKRGKVYYPAPYLSNETIPYYESAYDIDQRKIIDTYATAQKHVDQGLSMTLFLRSELPYGMYEWKIDSEYPTKKTTRDLSILRNYAWKQGIKSVYYIRTYTDDGTEVGANYCESCSI</sequence>
<dbReference type="Pfam" id="PF08343">
    <property type="entry name" value="RNR_N"/>
    <property type="match status" value="1"/>
</dbReference>
<dbReference type="GO" id="GO:0004748">
    <property type="term" value="F:ribonucleoside-diphosphate reductase activity, thioredoxin disulfide as acceptor"/>
    <property type="evidence" value="ECO:0007669"/>
    <property type="project" value="UniProtKB-EC"/>
</dbReference>
<comment type="function">
    <text evidence="10">Provides the precursors necessary for DNA synthesis. Catalyzes the biosynthesis of deoxyribonucleotides from the corresponding ribonucleotides.</text>
</comment>
<dbReference type="SUPFAM" id="SSF48168">
    <property type="entry name" value="R1 subunit of ribonucleotide reductase, N-terminal domain"/>
    <property type="match status" value="1"/>
</dbReference>
<evidence type="ECO:0000256" key="10">
    <source>
        <dbReference type="RuleBase" id="RU003410"/>
    </source>
</evidence>
<dbReference type="SUPFAM" id="SSF51998">
    <property type="entry name" value="PFL-like glycyl radical enzymes"/>
    <property type="match status" value="1"/>
</dbReference>
<dbReference type="AlphaFoldDB" id="A0AAW6SZ37"/>